<dbReference type="PANTHER" id="PTHR47515:SF2">
    <property type="entry name" value="INTEGRASE CORE DOMAIN PROTEIN"/>
    <property type="match status" value="1"/>
</dbReference>
<accession>A0ABQ6JPD6</accession>
<dbReference type="PROSITE" id="PS50994">
    <property type="entry name" value="INTEGRASE"/>
    <property type="match status" value="1"/>
</dbReference>
<feature type="region of interest" description="Disordered" evidence="1">
    <location>
        <begin position="80"/>
        <end position="112"/>
    </location>
</feature>
<comment type="caution">
    <text evidence="3">The sequence shown here is derived from an EMBL/GenBank/DDBJ whole genome shotgun (WGS) entry which is preliminary data.</text>
</comment>
<evidence type="ECO:0000313" key="3">
    <source>
        <dbReference type="EMBL" id="GMA89804.1"/>
    </source>
</evidence>
<reference evidence="4" key="1">
    <citation type="journal article" date="2019" name="Int. J. Syst. Evol. Microbiol.">
        <title>The Global Catalogue of Microorganisms (GCM) 10K type strain sequencing project: providing services to taxonomists for standard genome sequencing and annotation.</title>
        <authorList>
            <consortium name="The Broad Institute Genomics Platform"/>
            <consortium name="The Broad Institute Genome Sequencing Center for Infectious Disease"/>
            <person name="Wu L."/>
            <person name="Ma J."/>
        </authorList>
    </citation>
    <scope>NUCLEOTIDE SEQUENCE [LARGE SCALE GENOMIC DNA]</scope>
    <source>
        <strain evidence="4">NBRC 108755</strain>
    </source>
</reference>
<dbReference type="PANTHER" id="PTHR47515">
    <property type="entry name" value="LOW CALCIUM RESPONSE LOCUS PROTEIN T"/>
    <property type="match status" value="1"/>
</dbReference>
<dbReference type="Pfam" id="PF13683">
    <property type="entry name" value="rve_3"/>
    <property type="match status" value="1"/>
</dbReference>
<evidence type="ECO:0000313" key="4">
    <source>
        <dbReference type="Proteomes" id="UP001157069"/>
    </source>
</evidence>
<gene>
    <name evidence="3" type="ORF">GCM10025869_03330</name>
</gene>
<dbReference type="InterPro" id="IPR012337">
    <property type="entry name" value="RNaseH-like_sf"/>
</dbReference>
<evidence type="ECO:0000256" key="1">
    <source>
        <dbReference type="SAM" id="MobiDB-lite"/>
    </source>
</evidence>
<feature type="domain" description="Integrase catalytic" evidence="2">
    <location>
        <begin position="1"/>
        <end position="97"/>
    </location>
</feature>
<dbReference type="InterPro" id="IPR036397">
    <property type="entry name" value="RNaseH_sf"/>
</dbReference>
<dbReference type="EMBL" id="BSVA01000001">
    <property type="protein sequence ID" value="GMA89804.1"/>
    <property type="molecule type" value="Genomic_DNA"/>
</dbReference>
<protein>
    <recommendedName>
        <fullName evidence="2">Integrase catalytic domain-containing protein</fullName>
    </recommendedName>
</protein>
<proteinExistence type="predicted"/>
<sequence>MTAVMTDNGACYRSHAFAAALGENVKHKWTKPHRPQTNGKVERFNRTLAAEWAYAKPYASEAERAAAYDTWLYHYNHHRPHTGIGGKTPQNAFTTSRGSTPSGRPVGRGRPP</sequence>
<dbReference type="InterPro" id="IPR001584">
    <property type="entry name" value="Integrase_cat-core"/>
</dbReference>
<dbReference type="SUPFAM" id="SSF53098">
    <property type="entry name" value="Ribonuclease H-like"/>
    <property type="match status" value="1"/>
</dbReference>
<keyword evidence="4" id="KW-1185">Reference proteome</keyword>
<organism evidence="3 4">
    <name type="scientific">Homoserinibacter gongjuensis</name>
    <dbReference type="NCBI Taxonomy" id="1162968"/>
    <lineage>
        <taxon>Bacteria</taxon>
        <taxon>Bacillati</taxon>
        <taxon>Actinomycetota</taxon>
        <taxon>Actinomycetes</taxon>
        <taxon>Micrococcales</taxon>
        <taxon>Microbacteriaceae</taxon>
        <taxon>Homoserinibacter</taxon>
    </lineage>
</organism>
<dbReference type="Proteomes" id="UP001157069">
    <property type="component" value="Unassembled WGS sequence"/>
</dbReference>
<feature type="compositionally biased region" description="Low complexity" evidence="1">
    <location>
        <begin position="96"/>
        <end position="112"/>
    </location>
</feature>
<name>A0ABQ6JPD6_9MICO</name>
<evidence type="ECO:0000259" key="2">
    <source>
        <dbReference type="PROSITE" id="PS50994"/>
    </source>
</evidence>
<dbReference type="Gene3D" id="3.30.420.10">
    <property type="entry name" value="Ribonuclease H-like superfamily/Ribonuclease H"/>
    <property type="match status" value="1"/>
</dbReference>